<feature type="region of interest" description="Disordered" evidence="1">
    <location>
        <begin position="25"/>
        <end position="97"/>
    </location>
</feature>
<keyword evidence="3" id="KW-1185">Reference proteome</keyword>
<comment type="caution">
    <text evidence="2">The sequence shown here is derived from an EMBL/GenBank/DDBJ whole genome shotgun (WGS) entry which is preliminary data.</text>
</comment>
<sequence>MQNDRKAVRRGEDLENRRLEFAARVGKRVDALPDTPLGRHSASQLVCRGTSPAPNDAEAMRSREQARFSSASQSSLQKQPSKPQTAKSGAFITHSSF</sequence>
<proteinExistence type="predicted"/>
<name>A0A5C6ED10_9BACT</name>
<gene>
    <name evidence="2" type="ORF">Q31b_10330</name>
</gene>
<dbReference type="EMBL" id="SJPY01000001">
    <property type="protein sequence ID" value="TWU45857.1"/>
    <property type="molecule type" value="Genomic_DNA"/>
</dbReference>
<dbReference type="Proteomes" id="UP000315471">
    <property type="component" value="Unassembled WGS sequence"/>
</dbReference>
<dbReference type="AlphaFoldDB" id="A0A5C6ED10"/>
<feature type="compositionally biased region" description="Low complexity" evidence="1">
    <location>
        <begin position="67"/>
        <end position="84"/>
    </location>
</feature>
<evidence type="ECO:0000313" key="3">
    <source>
        <dbReference type="Proteomes" id="UP000315471"/>
    </source>
</evidence>
<dbReference type="RefSeq" id="WP_231617309.1">
    <property type="nucleotide sequence ID" value="NZ_SJPY01000001.1"/>
</dbReference>
<reference evidence="2 3" key="1">
    <citation type="submission" date="2019-02" db="EMBL/GenBank/DDBJ databases">
        <title>Deep-cultivation of Planctomycetes and their phenomic and genomic characterization uncovers novel biology.</title>
        <authorList>
            <person name="Wiegand S."/>
            <person name="Jogler M."/>
            <person name="Boedeker C."/>
            <person name="Pinto D."/>
            <person name="Vollmers J."/>
            <person name="Rivas-Marin E."/>
            <person name="Kohn T."/>
            <person name="Peeters S.H."/>
            <person name="Heuer A."/>
            <person name="Rast P."/>
            <person name="Oberbeckmann S."/>
            <person name="Bunk B."/>
            <person name="Jeske O."/>
            <person name="Meyerdierks A."/>
            <person name="Storesund J.E."/>
            <person name="Kallscheuer N."/>
            <person name="Luecker S."/>
            <person name="Lage O.M."/>
            <person name="Pohl T."/>
            <person name="Merkel B.J."/>
            <person name="Hornburger P."/>
            <person name="Mueller R.-W."/>
            <person name="Bruemmer F."/>
            <person name="Labrenz M."/>
            <person name="Spormann A.M."/>
            <person name="Op Den Camp H."/>
            <person name="Overmann J."/>
            <person name="Amann R."/>
            <person name="Jetten M.S.M."/>
            <person name="Mascher T."/>
            <person name="Medema M.H."/>
            <person name="Devos D.P."/>
            <person name="Kaster A.-K."/>
            <person name="Ovreas L."/>
            <person name="Rohde M."/>
            <person name="Galperin M.Y."/>
            <person name="Jogler C."/>
        </authorList>
    </citation>
    <scope>NUCLEOTIDE SEQUENCE [LARGE SCALE GENOMIC DNA]</scope>
    <source>
        <strain evidence="2 3">Q31b</strain>
    </source>
</reference>
<evidence type="ECO:0000256" key="1">
    <source>
        <dbReference type="SAM" id="MobiDB-lite"/>
    </source>
</evidence>
<organism evidence="2 3">
    <name type="scientific">Novipirellula aureliae</name>
    <dbReference type="NCBI Taxonomy" id="2527966"/>
    <lineage>
        <taxon>Bacteria</taxon>
        <taxon>Pseudomonadati</taxon>
        <taxon>Planctomycetota</taxon>
        <taxon>Planctomycetia</taxon>
        <taxon>Pirellulales</taxon>
        <taxon>Pirellulaceae</taxon>
        <taxon>Novipirellula</taxon>
    </lineage>
</organism>
<evidence type="ECO:0000313" key="2">
    <source>
        <dbReference type="EMBL" id="TWU45857.1"/>
    </source>
</evidence>
<protein>
    <submittedName>
        <fullName evidence="2">Uncharacterized protein</fullName>
    </submittedName>
</protein>
<accession>A0A5C6ED10</accession>